<keyword evidence="2" id="KW-1185">Reference proteome</keyword>
<sequence>MDIVMYVLFLAVGFAGGVLASQAALTRRLDQREALKGPKAELPQIAVNVNVSEELVARYLAAYNLVAIPRDALKGLEDSLQTRH</sequence>
<accession>A0A8D5AJQ1</accession>
<dbReference type="Proteomes" id="UP000824988">
    <property type="component" value="Chromosome"/>
</dbReference>
<proteinExistence type="predicted"/>
<name>A0A8D5AJQ1_9GAMM</name>
<evidence type="ECO:0000313" key="1">
    <source>
        <dbReference type="EMBL" id="BBL71039.1"/>
    </source>
</evidence>
<organism evidence="1 2">
    <name type="scientific">Methylogaea oryzae</name>
    <dbReference type="NCBI Taxonomy" id="1295382"/>
    <lineage>
        <taxon>Bacteria</taxon>
        <taxon>Pseudomonadati</taxon>
        <taxon>Pseudomonadota</taxon>
        <taxon>Gammaproteobacteria</taxon>
        <taxon>Methylococcales</taxon>
        <taxon>Methylococcaceae</taxon>
        <taxon>Methylogaea</taxon>
    </lineage>
</organism>
<evidence type="ECO:0000313" key="2">
    <source>
        <dbReference type="Proteomes" id="UP000824988"/>
    </source>
</evidence>
<dbReference type="EMBL" id="AP019782">
    <property type="protein sequence ID" value="BBL71039.1"/>
    <property type="molecule type" value="Genomic_DNA"/>
</dbReference>
<dbReference type="KEGG" id="moz:MoryE10_16450"/>
<protein>
    <submittedName>
        <fullName evidence="1">Uncharacterized protein</fullName>
    </submittedName>
</protein>
<dbReference type="AlphaFoldDB" id="A0A8D5AJQ1"/>
<gene>
    <name evidence="1" type="ORF">MoryE10_16450</name>
</gene>
<dbReference type="RefSeq" id="WP_054772497.1">
    <property type="nucleotide sequence ID" value="NZ_AP019782.1"/>
</dbReference>
<reference evidence="1" key="1">
    <citation type="submission" date="2019-06" db="EMBL/GenBank/DDBJ databases">
        <title>Complete genome sequence of Methylogaea oryzae strain JCM16910.</title>
        <authorList>
            <person name="Asakawa S."/>
        </authorList>
    </citation>
    <scope>NUCLEOTIDE SEQUENCE</scope>
    <source>
        <strain evidence="1">E10</strain>
    </source>
</reference>